<dbReference type="HOGENOM" id="CLU_2027306_0_0_1"/>
<accession>V2XJW0</accession>
<dbReference type="OrthoDB" id="65590at2759"/>
<organism evidence="1 2">
    <name type="scientific">Moniliophthora roreri (strain MCA 2997)</name>
    <name type="common">Cocoa frosty pod rot fungus</name>
    <name type="synonym">Crinipellis roreri</name>
    <dbReference type="NCBI Taxonomy" id="1381753"/>
    <lineage>
        <taxon>Eukaryota</taxon>
        <taxon>Fungi</taxon>
        <taxon>Dikarya</taxon>
        <taxon>Basidiomycota</taxon>
        <taxon>Agaricomycotina</taxon>
        <taxon>Agaricomycetes</taxon>
        <taxon>Agaricomycetidae</taxon>
        <taxon>Agaricales</taxon>
        <taxon>Marasmiineae</taxon>
        <taxon>Marasmiaceae</taxon>
        <taxon>Moniliophthora</taxon>
    </lineage>
</organism>
<dbReference type="AlphaFoldDB" id="V2XJW0"/>
<sequence length="122" mass="13677">MFSGNPAGRRRQRMSFENQDGFIIDGQYTSLIGGIVSERATDVISLYFPRLVLRTLLWLLRLAPPSSPGARKWSTQVAIIRIGVGSAPSEQQKMRRIGGWGSELREWKQSVKALHEASKLAH</sequence>
<gene>
    <name evidence="1" type="ORF">Moror_15953</name>
</gene>
<dbReference type="Proteomes" id="UP000017559">
    <property type="component" value="Unassembled WGS sequence"/>
</dbReference>
<comment type="caution">
    <text evidence="1">The sequence shown here is derived from an EMBL/GenBank/DDBJ whole genome shotgun (WGS) entry which is preliminary data.</text>
</comment>
<proteinExistence type="predicted"/>
<evidence type="ECO:0000313" key="2">
    <source>
        <dbReference type="Proteomes" id="UP000017559"/>
    </source>
</evidence>
<protein>
    <submittedName>
        <fullName evidence="1">Uncharacterized protein</fullName>
    </submittedName>
</protein>
<name>V2XJW0_MONRO</name>
<dbReference type="KEGG" id="mrr:Moror_15953"/>
<keyword evidence="2" id="KW-1185">Reference proteome</keyword>
<dbReference type="EMBL" id="AWSO01000255">
    <property type="protein sequence ID" value="ESK92780.1"/>
    <property type="molecule type" value="Genomic_DNA"/>
</dbReference>
<evidence type="ECO:0000313" key="1">
    <source>
        <dbReference type="EMBL" id="ESK92780.1"/>
    </source>
</evidence>
<reference evidence="1 2" key="1">
    <citation type="journal article" date="2014" name="BMC Genomics">
        <title>Genome and secretome analysis of the hemibiotrophic fungal pathogen, Moniliophthora roreri, which causes frosty pod rot disease of cacao: mechanisms of the biotrophic and necrotrophic phases.</title>
        <authorList>
            <person name="Meinhardt L.W."/>
            <person name="Costa G.G.L."/>
            <person name="Thomazella D.P.T."/>
            <person name="Teixeira P.J.P.L."/>
            <person name="Carazzolle M.F."/>
            <person name="Schuster S.C."/>
            <person name="Carlson J.E."/>
            <person name="Guiltinan M.J."/>
            <person name="Mieczkowski P."/>
            <person name="Farmer A."/>
            <person name="Ramaraj T."/>
            <person name="Crozier J."/>
            <person name="Davis R.E."/>
            <person name="Shao J."/>
            <person name="Melnick R.L."/>
            <person name="Pereira G.A.G."/>
            <person name="Bailey B.A."/>
        </authorList>
    </citation>
    <scope>NUCLEOTIDE SEQUENCE [LARGE SCALE GENOMIC DNA]</scope>
    <source>
        <strain evidence="1 2">MCA 2997</strain>
    </source>
</reference>